<comment type="caution">
    <text evidence="3">The sequence shown here is derived from an EMBL/GenBank/DDBJ whole genome shotgun (WGS) entry which is preliminary data.</text>
</comment>
<feature type="chain" id="PRO_5040260481" description="Hydrophobin" evidence="2">
    <location>
        <begin position="23"/>
        <end position="115"/>
    </location>
</feature>
<sequence length="115" mass="11719">MKFTYSLLVASGAIALLSSVQHRDLTIGPGGLTGSLLDGIGGDSTSEFCSGGTPQCCAVDALGKLITQGLACTGVSTSGNGGHGDGEEESDEPRETGGDERDCEGFDNDDDLLYR</sequence>
<organism evidence="3 4">
    <name type="scientific">Truncatella angustata</name>
    <dbReference type="NCBI Taxonomy" id="152316"/>
    <lineage>
        <taxon>Eukaryota</taxon>
        <taxon>Fungi</taxon>
        <taxon>Dikarya</taxon>
        <taxon>Ascomycota</taxon>
        <taxon>Pezizomycotina</taxon>
        <taxon>Sordariomycetes</taxon>
        <taxon>Xylariomycetidae</taxon>
        <taxon>Amphisphaeriales</taxon>
        <taxon>Sporocadaceae</taxon>
        <taxon>Truncatella</taxon>
    </lineage>
</organism>
<dbReference type="RefSeq" id="XP_045958524.1">
    <property type="nucleotide sequence ID" value="XM_046100037.1"/>
</dbReference>
<evidence type="ECO:0000313" key="4">
    <source>
        <dbReference type="Proteomes" id="UP000758603"/>
    </source>
</evidence>
<feature type="compositionally biased region" description="Acidic residues" evidence="1">
    <location>
        <begin position="105"/>
        <end position="115"/>
    </location>
</feature>
<keyword evidence="2" id="KW-0732">Signal</keyword>
<keyword evidence="4" id="KW-1185">Reference proteome</keyword>
<reference evidence="3" key="1">
    <citation type="journal article" date="2021" name="Nat. Commun.">
        <title>Genetic determinants of endophytism in the Arabidopsis root mycobiome.</title>
        <authorList>
            <person name="Mesny F."/>
            <person name="Miyauchi S."/>
            <person name="Thiergart T."/>
            <person name="Pickel B."/>
            <person name="Atanasova L."/>
            <person name="Karlsson M."/>
            <person name="Huettel B."/>
            <person name="Barry K.W."/>
            <person name="Haridas S."/>
            <person name="Chen C."/>
            <person name="Bauer D."/>
            <person name="Andreopoulos W."/>
            <person name="Pangilinan J."/>
            <person name="LaButti K."/>
            <person name="Riley R."/>
            <person name="Lipzen A."/>
            <person name="Clum A."/>
            <person name="Drula E."/>
            <person name="Henrissat B."/>
            <person name="Kohler A."/>
            <person name="Grigoriev I.V."/>
            <person name="Martin F.M."/>
            <person name="Hacquard S."/>
        </authorList>
    </citation>
    <scope>NUCLEOTIDE SEQUENCE</scope>
    <source>
        <strain evidence="3">MPI-SDFR-AT-0073</strain>
    </source>
</reference>
<feature type="signal peptide" evidence="2">
    <location>
        <begin position="1"/>
        <end position="22"/>
    </location>
</feature>
<proteinExistence type="predicted"/>
<gene>
    <name evidence="3" type="ORF">BKA67DRAFT_535586</name>
</gene>
<evidence type="ECO:0000256" key="1">
    <source>
        <dbReference type="SAM" id="MobiDB-lite"/>
    </source>
</evidence>
<accession>A0A9P8UL80</accession>
<dbReference type="Proteomes" id="UP000758603">
    <property type="component" value="Unassembled WGS sequence"/>
</dbReference>
<feature type="compositionally biased region" description="Basic and acidic residues" evidence="1">
    <location>
        <begin position="93"/>
        <end position="104"/>
    </location>
</feature>
<evidence type="ECO:0000313" key="3">
    <source>
        <dbReference type="EMBL" id="KAH6654254.1"/>
    </source>
</evidence>
<protein>
    <recommendedName>
        <fullName evidence="5">Hydrophobin</fullName>
    </recommendedName>
</protein>
<dbReference type="EMBL" id="JAGPXC010000004">
    <property type="protein sequence ID" value="KAH6654254.1"/>
    <property type="molecule type" value="Genomic_DNA"/>
</dbReference>
<dbReference type="GeneID" id="70128929"/>
<evidence type="ECO:0000256" key="2">
    <source>
        <dbReference type="SAM" id="SignalP"/>
    </source>
</evidence>
<name>A0A9P8UL80_9PEZI</name>
<dbReference type="AlphaFoldDB" id="A0A9P8UL80"/>
<feature type="region of interest" description="Disordered" evidence="1">
    <location>
        <begin position="75"/>
        <end position="115"/>
    </location>
</feature>
<evidence type="ECO:0008006" key="5">
    <source>
        <dbReference type="Google" id="ProtNLM"/>
    </source>
</evidence>